<dbReference type="Proteomes" id="UP001300692">
    <property type="component" value="Unassembled WGS sequence"/>
</dbReference>
<name>A0ABT3CVL1_9BACT</name>
<dbReference type="PROSITE" id="PS51507">
    <property type="entry name" value="IRF_2"/>
    <property type="match status" value="1"/>
</dbReference>
<evidence type="ECO:0000313" key="2">
    <source>
        <dbReference type="EMBL" id="MCV9387637.1"/>
    </source>
</evidence>
<dbReference type="Pfam" id="PF13460">
    <property type="entry name" value="NAD_binding_10"/>
    <property type="match status" value="1"/>
</dbReference>
<dbReference type="RefSeq" id="WP_264138458.1">
    <property type="nucleotide sequence ID" value="NZ_JAOYOD010000001.1"/>
</dbReference>
<evidence type="ECO:0000259" key="1">
    <source>
        <dbReference type="PROSITE" id="PS51507"/>
    </source>
</evidence>
<reference evidence="2 3" key="1">
    <citation type="submission" date="2022-10" db="EMBL/GenBank/DDBJ databases">
        <title>Comparative genomics and taxonomic characterization of three novel marine species of genus Reichenbachiella exhibiting antioxidant and polysaccharide degradation activities.</title>
        <authorList>
            <person name="Muhammad N."/>
            <person name="Lee Y.-J."/>
            <person name="Ko J."/>
            <person name="Kim S.-G."/>
        </authorList>
    </citation>
    <scope>NUCLEOTIDE SEQUENCE [LARGE SCALE GENOMIC DNA]</scope>
    <source>
        <strain evidence="2 3">ABR2-5</strain>
    </source>
</reference>
<comment type="caution">
    <text evidence="2">The sequence shown here is derived from an EMBL/GenBank/DDBJ whole genome shotgun (WGS) entry which is preliminary data.</text>
</comment>
<protein>
    <submittedName>
        <fullName evidence="2">SDR family oxidoreductase</fullName>
    </submittedName>
</protein>
<dbReference type="InterPro" id="IPR036291">
    <property type="entry name" value="NAD(P)-bd_dom_sf"/>
</dbReference>
<keyword evidence="3" id="KW-1185">Reference proteome</keyword>
<accession>A0ABT3CVL1</accession>
<proteinExistence type="predicted"/>
<feature type="domain" description="IRF tryptophan pentad repeat" evidence="1">
    <location>
        <begin position="186"/>
        <end position="211"/>
    </location>
</feature>
<dbReference type="InterPro" id="IPR051606">
    <property type="entry name" value="Polyketide_Oxido-like"/>
</dbReference>
<dbReference type="InterPro" id="IPR001346">
    <property type="entry name" value="Interferon_reg_fact_DNA-bd_dom"/>
</dbReference>
<dbReference type="InterPro" id="IPR016040">
    <property type="entry name" value="NAD(P)-bd_dom"/>
</dbReference>
<organism evidence="2 3">
    <name type="scientific">Reichenbachiella ulvae</name>
    <dbReference type="NCBI Taxonomy" id="2980104"/>
    <lineage>
        <taxon>Bacteria</taxon>
        <taxon>Pseudomonadati</taxon>
        <taxon>Bacteroidota</taxon>
        <taxon>Cytophagia</taxon>
        <taxon>Cytophagales</taxon>
        <taxon>Reichenbachiellaceae</taxon>
        <taxon>Reichenbachiella</taxon>
    </lineage>
</organism>
<dbReference type="PANTHER" id="PTHR43355:SF2">
    <property type="entry name" value="FLAVIN REDUCTASE (NADPH)"/>
    <property type="match status" value="1"/>
</dbReference>
<evidence type="ECO:0000313" key="3">
    <source>
        <dbReference type="Proteomes" id="UP001300692"/>
    </source>
</evidence>
<dbReference type="SUPFAM" id="SSF51735">
    <property type="entry name" value="NAD(P)-binding Rossmann-fold domains"/>
    <property type="match status" value="1"/>
</dbReference>
<dbReference type="CDD" id="cd05244">
    <property type="entry name" value="BVR-B_like_SDR_a"/>
    <property type="match status" value="1"/>
</dbReference>
<dbReference type="PANTHER" id="PTHR43355">
    <property type="entry name" value="FLAVIN REDUCTASE (NADPH)"/>
    <property type="match status" value="1"/>
</dbReference>
<dbReference type="EMBL" id="JAOYOD010000001">
    <property type="protein sequence ID" value="MCV9387637.1"/>
    <property type="molecule type" value="Genomic_DNA"/>
</dbReference>
<sequence length="211" mass="23651">MKKVIVFGPTGTIGKHVLQQALKGDIEVTAFCRDRSRLDYQAHPQLQIIEGDVYDQEAVSEAIAGHDIVIIALGSGNSRKSTVRSEGTKHIIQGLKEHGVRRLICQSTLGAGDSNSNLNFFWKRIMFGWFLKQVFLDHELQEDYVMNSGLDWTIVRPGAFTDGSLTGRYQHGFGPQERQLQLKISRADVADFILKQLSSNQYLLKTPGLSY</sequence>
<gene>
    <name evidence="2" type="ORF">N7U62_13230</name>
</gene>
<dbReference type="Gene3D" id="3.40.50.720">
    <property type="entry name" value="NAD(P)-binding Rossmann-like Domain"/>
    <property type="match status" value="1"/>
</dbReference>